<evidence type="ECO:0000313" key="2">
    <source>
        <dbReference type="EMBL" id="TPH18641.1"/>
    </source>
</evidence>
<dbReference type="OrthoDB" id="9806195at2"/>
<keyword evidence="3" id="KW-1185">Reference proteome</keyword>
<evidence type="ECO:0008006" key="4">
    <source>
        <dbReference type="Google" id="ProtNLM"/>
    </source>
</evidence>
<reference evidence="2 3" key="1">
    <citation type="submission" date="2019-01" db="EMBL/GenBank/DDBJ databases">
        <title>Litorilituus lipolytica sp. nov., isolated from intertidal sand of the Yellow Sea in China.</title>
        <authorList>
            <person name="Liu A."/>
        </authorList>
    </citation>
    <scope>NUCLEOTIDE SEQUENCE [LARGE SCALE GENOMIC DNA]</scope>
    <source>
        <strain evidence="2 3">RZ04</strain>
    </source>
</reference>
<protein>
    <recommendedName>
        <fullName evidence="4">PepSY domain-containing protein</fullName>
    </recommendedName>
</protein>
<dbReference type="Proteomes" id="UP000315303">
    <property type="component" value="Unassembled WGS sequence"/>
</dbReference>
<evidence type="ECO:0000313" key="3">
    <source>
        <dbReference type="Proteomes" id="UP000315303"/>
    </source>
</evidence>
<sequence>MKLPPLAKIHKWLAVLVFAQVFIWLGTGLFFNLMDHDKARGNQYRAKLLNKEIDVSRLIEPKQVLTQLEQDTNKAVNSIRLIQRVDTPYYLVNHQQGLYKHFVNQYSLVNAYSGEVKLVDDKMAKRIAKQSYNGDGAISQVNRLNPPIDDFLKEQNPVWQVNFDDEVNTSVYIEVGSGRLVGHSNDDKRFVDFFFMLHFMDYGLFGNNRTGGFNHGQSVLFAFLMLLFSITGAVWTVRLWRKGRYKI</sequence>
<accession>A0A502L8G0</accession>
<organism evidence="2 3">
    <name type="scientific">Litorilituus lipolyticus</name>
    <dbReference type="NCBI Taxonomy" id="2491017"/>
    <lineage>
        <taxon>Bacteria</taxon>
        <taxon>Pseudomonadati</taxon>
        <taxon>Pseudomonadota</taxon>
        <taxon>Gammaproteobacteria</taxon>
        <taxon>Alteromonadales</taxon>
        <taxon>Colwelliaceae</taxon>
        <taxon>Litorilituus</taxon>
    </lineage>
</organism>
<keyword evidence="1" id="KW-0812">Transmembrane</keyword>
<proteinExistence type="predicted"/>
<evidence type="ECO:0000256" key="1">
    <source>
        <dbReference type="SAM" id="Phobius"/>
    </source>
</evidence>
<dbReference type="EMBL" id="SAWY01000003">
    <property type="protein sequence ID" value="TPH18641.1"/>
    <property type="molecule type" value="Genomic_DNA"/>
</dbReference>
<comment type="caution">
    <text evidence="2">The sequence shown here is derived from an EMBL/GenBank/DDBJ whole genome shotgun (WGS) entry which is preliminary data.</text>
</comment>
<feature type="transmembrane region" description="Helical" evidence="1">
    <location>
        <begin position="12"/>
        <end position="33"/>
    </location>
</feature>
<keyword evidence="1" id="KW-1133">Transmembrane helix</keyword>
<name>A0A502L8G0_9GAMM</name>
<feature type="transmembrane region" description="Helical" evidence="1">
    <location>
        <begin position="219"/>
        <end position="240"/>
    </location>
</feature>
<gene>
    <name evidence="2" type="ORF">EPA86_01735</name>
</gene>
<keyword evidence="1" id="KW-0472">Membrane</keyword>
<dbReference type="AlphaFoldDB" id="A0A502L8G0"/>